<dbReference type="InterPro" id="IPR002104">
    <property type="entry name" value="Integrase_catalytic"/>
</dbReference>
<name>A6GGL9_9BACT</name>
<dbReference type="Pfam" id="PF00589">
    <property type="entry name" value="Phage_integrase"/>
    <property type="match status" value="1"/>
</dbReference>
<dbReference type="GO" id="GO:0003677">
    <property type="term" value="F:DNA binding"/>
    <property type="evidence" value="ECO:0007669"/>
    <property type="project" value="UniProtKB-UniRule"/>
</dbReference>
<keyword evidence="9" id="KW-1185">Reference proteome</keyword>
<dbReference type="GO" id="GO:0015074">
    <property type="term" value="P:DNA integration"/>
    <property type="evidence" value="ECO:0007669"/>
    <property type="project" value="UniProtKB-KW"/>
</dbReference>
<protein>
    <submittedName>
        <fullName evidence="8">Phage integrase</fullName>
    </submittedName>
</protein>
<dbReference type="InterPro" id="IPR050090">
    <property type="entry name" value="Tyrosine_recombinase_XerCD"/>
</dbReference>
<evidence type="ECO:0000259" key="6">
    <source>
        <dbReference type="PROSITE" id="PS51898"/>
    </source>
</evidence>
<dbReference type="STRING" id="391625.PPSIR1_19012"/>
<reference evidence="8 9" key="1">
    <citation type="submission" date="2007-06" db="EMBL/GenBank/DDBJ databases">
        <authorList>
            <person name="Shimkets L."/>
            <person name="Ferriera S."/>
            <person name="Johnson J."/>
            <person name="Kravitz S."/>
            <person name="Beeson K."/>
            <person name="Sutton G."/>
            <person name="Rogers Y.-H."/>
            <person name="Friedman R."/>
            <person name="Frazier M."/>
            <person name="Venter J.C."/>
        </authorList>
    </citation>
    <scope>NUCLEOTIDE SEQUENCE [LARGE SCALE GENOMIC DNA]</scope>
    <source>
        <strain evidence="8 9">SIR-1</strain>
    </source>
</reference>
<dbReference type="InterPro" id="IPR011010">
    <property type="entry name" value="DNA_brk_join_enz"/>
</dbReference>
<dbReference type="Gene3D" id="1.10.443.10">
    <property type="entry name" value="Intergrase catalytic core"/>
    <property type="match status" value="1"/>
</dbReference>
<dbReference type="SUPFAM" id="SSF56349">
    <property type="entry name" value="DNA breaking-rejoining enzymes"/>
    <property type="match status" value="1"/>
</dbReference>
<evidence type="ECO:0000256" key="5">
    <source>
        <dbReference type="PROSITE-ProRule" id="PRU01248"/>
    </source>
</evidence>
<dbReference type="Proteomes" id="UP000005801">
    <property type="component" value="Unassembled WGS sequence"/>
</dbReference>
<dbReference type="InterPro" id="IPR044068">
    <property type="entry name" value="CB"/>
</dbReference>
<proteinExistence type="inferred from homology"/>
<gene>
    <name evidence="8" type="ORF">PPSIR1_19012</name>
</gene>
<dbReference type="InterPro" id="IPR010998">
    <property type="entry name" value="Integrase_recombinase_N"/>
</dbReference>
<keyword evidence="3 5" id="KW-0238">DNA-binding</keyword>
<dbReference type="CDD" id="cd01189">
    <property type="entry name" value="INT_ICEBs1_C_like"/>
    <property type="match status" value="1"/>
</dbReference>
<dbReference type="PANTHER" id="PTHR30349">
    <property type="entry name" value="PHAGE INTEGRASE-RELATED"/>
    <property type="match status" value="1"/>
</dbReference>
<evidence type="ECO:0000259" key="7">
    <source>
        <dbReference type="PROSITE" id="PS51900"/>
    </source>
</evidence>
<dbReference type="RefSeq" id="WP_006975859.1">
    <property type="nucleotide sequence ID" value="NZ_ABCS01000108.1"/>
</dbReference>
<evidence type="ECO:0000313" key="9">
    <source>
        <dbReference type="Proteomes" id="UP000005801"/>
    </source>
</evidence>
<dbReference type="EMBL" id="ABCS01000108">
    <property type="protein sequence ID" value="EDM74979.1"/>
    <property type="molecule type" value="Genomic_DNA"/>
</dbReference>
<dbReference type="PANTHER" id="PTHR30349:SF64">
    <property type="entry name" value="PROPHAGE INTEGRASE INTD-RELATED"/>
    <property type="match status" value="1"/>
</dbReference>
<evidence type="ECO:0000313" key="8">
    <source>
        <dbReference type="EMBL" id="EDM74979.1"/>
    </source>
</evidence>
<feature type="domain" description="Core-binding (CB)" evidence="7">
    <location>
        <begin position="6"/>
        <end position="84"/>
    </location>
</feature>
<comment type="caution">
    <text evidence="8">The sequence shown here is derived from an EMBL/GenBank/DDBJ whole genome shotgun (WGS) entry which is preliminary data.</text>
</comment>
<dbReference type="GO" id="GO:0006310">
    <property type="term" value="P:DNA recombination"/>
    <property type="evidence" value="ECO:0007669"/>
    <property type="project" value="UniProtKB-KW"/>
</dbReference>
<comment type="similarity">
    <text evidence="1">Belongs to the 'phage' integrase family.</text>
</comment>
<feature type="domain" description="Tyr recombinase" evidence="6">
    <location>
        <begin position="104"/>
        <end position="288"/>
    </location>
</feature>
<evidence type="ECO:0000256" key="4">
    <source>
        <dbReference type="ARBA" id="ARBA00023172"/>
    </source>
</evidence>
<evidence type="ECO:0000256" key="1">
    <source>
        <dbReference type="ARBA" id="ARBA00008857"/>
    </source>
</evidence>
<keyword evidence="4" id="KW-0233">DNA recombination</keyword>
<evidence type="ECO:0000256" key="2">
    <source>
        <dbReference type="ARBA" id="ARBA00022908"/>
    </source>
</evidence>
<accession>A6GGL9</accession>
<dbReference type="PROSITE" id="PS51898">
    <property type="entry name" value="TYR_RECOMBINASE"/>
    <property type="match status" value="1"/>
</dbReference>
<dbReference type="InterPro" id="IPR013762">
    <property type="entry name" value="Integrase-like_cat_sf"/>
</dbReference>
<organism evidence="8 9">
    <name type="scientific">Plesiocystis pacifica SIR-1</name>
    <dbReference type="NCBI Taxonomy" id="391625"/>
    <lineage>
        <taxon>Bacteria</taxon>
        <taxon>Pseudomonadati</taxon>
        <taxon>Myxococcota</taxon>
        <taxon>Polyangia</taxon>
        <taxon>Nannocystales</taxon>
        <taxon>Nannocystaceae</taxon>
        <taxon>Plesiocystis</taxon>
    </lineage>
</organism>
<keyword evidence="2" id="KW-0229">DNA integration</keyword>
<dbReference type="Gene3D" id="1.10.150.130">
    <property type="match status" value="1"/>
</dbReference>
<dbReference type="InterPro" id="IPR004107">
    <property type="entry name" value="Integrase_SAM-like_N"/>
</dbReference>
<dbReference type="Pfam" id="PF14659">
    <property type="entry name" value="Phage_int_SAM_3"/>
    <property type="match status" value="1"/>
</dbReference>
<sequence length="316" mass="35333">MPTLAEFAPRYMDGYVRANRQKPSTIESKESHLNAHLIPKLGEMRLDQIDNETVQRLKGSMSSMSNKTVNNVLTTLNTMLKCAVEWKILEEMPARIRLLKVTKREAAFFDFDEYERLVAAAGKVEPWVQLMVLLGGDAGMRPGEVRALHWTSVDFQRQRLTIERNEHKGSFLLPKHDKIRRVPMTDAVAQALSAHRHLRGPLVFYRDGGYAAGKVMSPRYQRYWLDKALRRANLPDLGPHTLRHTFCSHLAMRGAPARAIMELAGHRDLLTTQGYMHLSPAALESSIGLLNRARPSWAQAANGSGAGSGGSGSDDP</sequence>
<dbReference type="AlphaFoldDB" id="A6GGL9"/>
<evidence type="ECO:0000256" key="3">
    <source>
        <dbReference type="ARBA" id="ARBA00023125"/>
    </source>
</evidence>
<dbReference type="eggNOG" id="COG4974">
    <property type="taxonomic scope" value="Bacteria"/>
</dbReference>
<dbReference type="PROSITE" id="PS51900">
    <property type="entry name" value="CB"/>
    <property type="match status" value="1"/>
</dbReference>